<dbReference type="PANTHER" id="PTHR15742">
    <property type="entry name" value="GIRDIN"/>
    <property type="match status" value="1"/>
</dbReference>
<reference evidence="7 8" key="1">
    <citation type="submission" date="2016-06" db="EMBL/GenBank/DDBJ databases">
        <title>The Draft Genome Sequence and Annotation of the Desert Woodrat Neotoma lepida.</title>
        <authorList>
            <person name="Campbell M."/>
            <person name="Oakeson K.F."/>
            <person name="Yandell M."/>
            <person name="Halpert J.R."/>
            <person name="Dearing D."/>
        </authorList>
    </citation>
    <scope>NUCLEOTIDE SEQUENCE [LARGE SCALE GENOMIC DNA]</scope>
    <source>
        <strain evidence="7">417</strain>
        <tissue evidence="7">Liver</tissue>
    </source>
</reference>
<keyword evidence="4" id="KW-0472">Membrane</keyword>
<comment type="subcellular location">
    <subcellularLocation>
        <location evidence="1">Membrane</location>
    </subcellularLocation>
</comment>
<protein>
    <recommendedName>
        <fullName evidence="6">SOGA coiled-coil domain-containing protein</fullName>
    </recommendedName>
</protein>
<evidence type="ECO:0000256" key="5">
    <source>
        <dbReference type="SAM" id="Coils"/>
    </source>
</evidence>
<evidence type="ECO:0000256" key="4">
    <source>
        <dbReference type="ARBA" id="ARBA00023136"/>
    </source>
</evidence>
<dbReference type="PANTHER" id="PTHR15742:SF2">
    <property type="entry name" value="PROTEIN SOGA3"/>
    <property type="match status" value="1"/>
</dbReference>
<dbReference type="STRING" id="56216.A0A1A6GPU4"/>
<keyword evidence="8" id="KW-1185">Reference proteome</keyword>
<dbReference type="InterPro" id="IPR027881">
    <property type="entry name" value="SOGA_CC"/>
</dbReference>
<sequence length="200" mass="22610">MSGGLPVNGPMKYSGSSTARGQQADIVWWLGAEVELPPNNKYGKNWAEEDAHRYLVEKESLIKEEMIQTELMALQQEKKELKAAHLQINELSTKVMQLQHNNCVLMSNMQCYDLTEHLEILGSPITAPRPWPKSFSDGQQMKDICSKVKHLGKTINLLIADMNTIITEMCVYMDNGDLFRMMEEEDNGSCMSCSTASMCR</sequence>
<dbReference type="AlphaFoldDB" id="A0A1A6GPU4"/>
<dbReference type="GO" id="GO:0016020">
    <property type="term" value="C:membrane"/>
    <property type="evidence" value="ECO:0007669"/>
    <property type="project" value="UniProtKB-SubCell"/>
</dbReference>
<dbReference type="GO" id="GO:0005615">
    <property type="term" value="C:extracellular space"/>
    <property type="evidence" value="ECO:0007669"/>
    <property type="project" value="InterPro"/>
</dbReference>
<dbReference type="EMBL" id="LZPO01076620">
    <property type="protein sequence ID" value="OBS67884.1"/>
    <property type="molecule type" value="Genomic_DNA"/>
</dbReference>
<feature type="domain" description="SOGA coiled-coil" evidence="6">
    <location>
        <begin position="59"/>
        <end position="105"/>
    </location>
</feature>
<feature type="coiled-coil region" evidence="5">
    <location>
        <begin position="64"/>
        <end position="101"/>
    </location>
</feature>
<evidence type="ECO:0000256" key="1">
    <source>
        <dbReference type="ARBA" id="ARBA00004370"/>
    </source>
</evidence>
<evidence type="ECO:0000256" key="3">
    <source>
        <dbReference type="ARBA" id="ARBA00023054"/>
    </source>
</evidence>
<accession>A0A1A6GPU4</accession>
<gene>
    <name evidence="7" type="ORF">A6R68_03575</name>
</gene>
<dbReference type="InterPro" id="IPR049885">
    <property type="entry name" value="MTCL1-3"/>
</dbReference>
<evidence type="ECO:0000256" key="2">
    <source>
        <dbReference type="ARBA" id="ARBA00022553"/>
    </source>
</evidence>
<dbReference type="GO" id="GO:0010506">
    <property type="term" value="P:regulation of autophagy"/>
    <property type="evidence" value="ECO:0007669"/>
    <property type="project" value="InterPro"/>
</dbReference>
<name>A0A1A6GPU4_NEOLE</name>
<evidence type="ECO:0000313" key="7">
    <source>
        <dbReference type="EMBL" id="OBS67884.1"/>
    </source>
</evidence>
<evidence type="ECO:0000313" key="8">
    <source>
        <dbReference type="Proteomes" id="UP000092124"/>
    </source>
</evidence>
<proteinExistence type="predicted"/>
<evidence type="ECO:0000259" key="6">
    <source>
        <dbReference type="Pfam" id="PF11365"/>
    </source>
</evidence>
<keyword evidence="3 5" id="KW-0175">Coiled coil</keyword>
<keyword evidence="2" id="KW-0597">Phosphoprotein</keyword>
<dbReference type="Proteomes" id="UP000092124">
    <property type="component" value="Unassembled WGS sequence"/>
</dbReference>
<dbReference type="Pfam" id="PF11365">
    <property type="entry name" value="SOGA"/>
    <property type="match status" value="1"/>
</dbReference>
<comment type="caution">
    <text evidence="7">The sequence shown here is derived from an EMBL/GenBank/DDBJ whole genome shotgun (WGS) entry which is preliminary data.</text>
</comment>
<organism evidence="7 8">
    <name type="scientific">Neotoma lepida</name>
    <name type="common">Desert woodrat</name>
    <dbReference type="NCBI Taxonomy" id="56216"/>
    <lineage>
        <taxon>Eukaryota</taxon>
        <taxon>Metazoa</taxon>
        <taxon>Chordata</taxon>
        <taxon>Craniata</taxon>
        <taxon>Vertebrata</taxon>
        <taxon>Euteleostomi</taxon>
        <taxon>Mammalia</taxon>
        <taxon>Eutheria</taxon>
        <taxon>Euarchontoglires</taxon>
        <taxon>Glires</taxon>
        <taxon>Rodentia</taxon>
        <taxon>Myomorpha</taxon>
        <taxon>Muroidea</taxon>
        <taxon>Cricetidae</taxon>
        <taxon>Neotominae</taxon>
        <taxon>Neotoma</taxon>
    </lineage>
</organism>